<name>A0A9P3HEQ4_9FUNG</name>
<dbReference type="Proteomes" id="UP000827284">
    <property type="component" value="Unassembled WGS sequence"/>
</dbReference>
<sequence length="403" mass="44565">MTLATAHTPLPNFTPYSDHPTEHTNTLTPPSALSWLRPATELSTASPRSTKYRTLSSIRYSITAQKAAAHLSIQGISGAPDNNGTTSAAKPGLEDSLQTSLLRDDPRLQVDGNTSDLGGKRALPNIISSAIQDMDNSHGTCFLTWIHNPSNLDYISLRLRPLCLEYPLADVATVLRWIGSDWSSSDCKALFRAVTQSWDQGKRRILAFLLIRDEDMRQKAKTKLVEYAQKSSSRTKNQLRRPSAQIQARHPQPQQQLQQERSQQLHQQQQRLLGFPGNTGNRLCDPLHNSNASDKPALVAQVETSPAFPVWRPAALHQNNSTNTNTDTITNNNATNAATIDLASVEAMAAAFMITGDNSTLDDFTSSSFSDTHNSKDSLVSREASGLRFSPYHHPQRRSIERF</sequence>
<reference evidence="2" key="2">
    <citation type="journal article" date="2022" name="Microbiol. Resour. Announc.">
        <title>Whole-Genome Sequence of Entomortierella parvispora E1425, a Mucoromycotan Fungus Associated with Burkholderiaceae-Related Endosymbiotic Bacteria.</title>
        <authorList>
            <person name="Herlambang A."/>
            <person name="Guo Y."/>
            <person name="Takashima Y."/>
            <person name="Narisawa K."/>
            <person name="Ohta H."/>
            <person name="Nishizawa T."/>
        </authorList>
    </citation>
    <scope>NUCLEOTIDE SEQUENCE</scope>
    <source>
        <strain evidence="2">E1425</strain>
    </source>
</reference>
<feature type="region of interest" description="Disordered" evidence="1">
    <location>
        <begin position="225"/>
        <end position="290"/>
    </location>
</feature>
<proteinExistence type="predicted"/>
<feature type="compositionally biased region" description="Low complexity" evidence="1">
    <location>
        <begin position="244"/>
        <end position="270"/>
    </location>
</feature>
<gene>
    <name evidence="2" type="ORF">EMPS_07754</name>
</gene>
<dbReference type="AlphaFoldDB" id="A0A9P3HEQ4"/>
<dbReference type="OrthoDB" id="2437297at2759"/>
<accession>A0A9P3HEQ4</accession>
<evidence type="ECO:0000313" key="3">
    <source>
        <dbReference type="Proteomes" id="UP000827284"/>
    </source>
</evidence>
<protein>
    <submittedName>
        <fullName evidence="2">Uncharacterized protein</fullName>
    </submittedName>
</protein>
<comment type="caution">
    <text evidence="2">The sequence shown here is derived from an EMBL/GenBank/DDBJ whole genome shotgun (WGS) entry which is preliminary data.</text>
</comment>
<keyword evidence="3" id="KW-1185">Reference proteome</keyword>
<dbReference type="EMBL" id="BQFW01000010">
    <property type="protein sequence ID" value="GJJ75396.1"/>
    <property type="molecule type" value="Genomic_DNA"/>
</dbReference>
<organism evidence="2 3">
    <name type="scientific">Entomortierella parvispora</name>
    <dbReference type="NCBI Taxonomy" id="205924"/>
    <lineage>
        <taxon>Eukaryota</taxon>
        <taxon>Fungi</taxon>
        <taxon>Fungi incertae sedis</taxon>
        <taxon>Mucoromycota</taxon>
        <taxon>Mortierellomycotina</taxon>
        <taxon>Mortierellomycetes</taxon>
        <taxon>Mortierellales</taxon>
        <taxon>Mortierellaceae</taxon>
        <taxon>Entomortierella</taxon>
    </lineage>
</organism>
<reference evidence="2" key="1">
    <citation type="submission" date="2021-11" db="EMBL/GenBank/DDBJ databases">
        <authorList>
            <person name="Herlambang A."/>
            <person name="Guo Y."/>
            <person name="Takashima Y."/>
            <person name="Nishizawa T."/>
        </authorList>
    </citation>
    <scope>NUCLEOTIDE SEQUENCE</scope>
    <source>
        <strain evidence="2">E1425</strain>
    </source>
</reference>
<feature type="region of interest" description="Disordered" evidence="1">
    <location>
        <begin position="1"/>
        <end position="32"/>
    </location>
</feature>
<evidence type="ECO:0000313" key="2">
    <source>
        <dbReference type="EMBL" id="GJJ75396.1"/>
    </source>
</evidence>
<evidence type="ECO:0000256" key="1">
    <source>
        <dbReference type="SAM" id="MobiDB-lite"/>
    </source>
</evidence>